<dbReference type="EMBL" id="CALNXK010000085">
    <property type="protein sequence ID" value="CAH3149013.1"/>
    <property type="molecule type" value="Genomic_DNA"/>
</dbReference>
<dbReference type="Pfam" id="PF16558">
    <property type="entry name" value="AZUL"/>
    <property type="match status" value="1"/>
</dbReference>
<dbReference type="Gene3D" id="6.10.130.10">
    <property type="entry name" value="Ubiquitin-protein ligase E3A, N-terminal zinc-binding domain (AZUL)"/>
    <property type="match status" value="1"/>
</dbReference>
<evidence type="ECO:0000256" key="3">
    <source>
        <dbReference type="ARBA" id="ARBA00022679"/>
    </source>
</evidence>
<comment type="caution">
    <text evidence="7">The sequence shown here is derived from an EMBL/GenBank/DDBJ whole genome shotgun (WGS) entry which is preliminary data.</text>
</comment>
<dbReference type="InterPro" id="IPR042556">
    <property type="entry name" value="AZUL_sf"/>
</dbReference>
<dbReference type="InterPro" id="IPR044611">
    <property type="entry name" value="E3A/B/C-like"/>
</dbReference>
<evidence type="ECO:0000256" key="5">
    <source>
        <dbReference type="PROSITE-ProRule" id="PRU00104"/>
    </source>
</evidence>
<dbReference type="PROSITE" id="PS50237">
    <property type="entry name" value="HECT"/>
    <property type="match status" value="1"/>
</dbReference>
<dbReference type="InterPro" id="IPR032353">
    <property type="entry name" value="AZUL"/>
</dbReference>
<dbReference type="SMART" id="SM00119">
    <property type="entry name" value="HECTc"/>
    <property type="match status" value="1"/>
</dbReference>
<evidence type="ECO:0000313" key="8">
    <source>
        <dbReference type="Proteomes" id="UP001159405"/>
    </source>
</evidence>
<keyword evidence="4 5" id="KW-0833">Ubl conjugation pathway</keyword>
<feature type="active site" description="Glycyl thioester intermediate" evidence="5">
    <location>
        <position position="725"/>
    </location>
</feature>
<dbReference type="InterPro" id="IPR000569">
    <property type="entry name" value="HECT_dom"/>
</dbReference>
<dbReference type="Pfam" id="PF00632">
    <property type="entry name" value="HECT"/>
    <property type="match status" value="1"/>
</dbReference>
<evidence type="ECO:0000256" key="2">
    <source>
        <dbReference type="ARBA" id="ARBA00012485"/>
    </source>
</evidence>
<dbReference type="Gene3D" id="3.30.2410.10">
    <property type="entry name" value="Hect, E3 ligase catalytic domain"/>
    <property type="match status" value="1"/>
</dbReference>
<dbReference type="Gene3D" id="3.30.2160.10">
    <property type="entry name" value="Hect, E3 ligase catalytic domain"/>
    <property type="match status" value="1"/>
</dbReference>
<accession>A0ABN8PS19</accession>
<comment type="catalytic activity">
    <reaction evidence="1">
        <text>S-ubiquitinyl-[E2 ubiquitin-conjugating enzyme]-L-cysteine + [acceptor protein]-L-lysine = [E2 ubiquitin-conjugating enzyme]-L-cysteine + N(6)-ubiquitinyl-[acceptor protein]-L-lysine.</text>
        <dbReference type="EC" id="2.3.2.26"/>
    </reaction>
</comment>
<organism evidence="7 8">
    <name type="scientific">Porites lobata</name>
    <dbReference type="NCBI Taxonomy" id="104759"/>
    <lineage>
        <taxon>Eukaryota</taxon>
        <taxon>Metazoa</taxon>
        <taxon>Cnidaria</taxon>
        <taxon>Anthozoa</taxon>
        <taxon>Hexacorallia</taxon>
        <taxon>Scleractinia</taxon>
        <taxon>Fungiina</taxon>
        <taxon>Poritidae</taxon>
        <taxon>Porites</taxon>
    </lineage>
</organism>
<dbReference type="EC" id="2.3.2.26" evidence="2"/>
<dbReference type="InterPro" id="IPR035983">
    <property type="entry name" value="Hect_E3_ubiquitin_ligase"/>
</dbReference>
<name>A0ABN8PS19_9CNID</name>
<evidence type="ECO:0000259" key="6">
    <source>
        <dbReference type="PROSITE" id="PS50237"/>
    </source>
</evidence>
<gene>
    <name evidence="7" type="ORF">PLOB_00046933</name>
</gene>
<dbReference type="Proteomes" id="UP001159405">
    <property type="component" value="Unassembled WGS sequence"/>
</dbReference>
<dbReference type="PANTHER" id="PTHR45700">
    <property type="entry name" value="UBIQUITIN-PROTEIN LIGASE E3C"/>
    <property type="match status" value="1"/>
</dbReference>
<evidence type="ECO:0000256" key="4">
    <source>
        <dbReference type="ARBA" id="ARBA00022786"/>
    </source>
</evidence>
<dbReference type="Gene3D" id="3.90.1750.10">
    <property type="entry name" value="Hect, E3 ligase catalytic domains"/>
    <property type="match status" value="1"/>
</dbReference>
<keyword evidence="3" id="KW-0808">Transferase</keyword>
<evidence type="ECO:0000313" key="7">
    <source>
        <dbReference type="EMBL" id="CAH3149013.1"/>
    </source>
</evidence>
<evidence type="ECO:0000256" key="1">
    <source>
        <dbReference type="ARBA" id="ARBA00000885"/>
    </source>
</evidence>
<proteinExistence type="predicted"/>
<keyword evidence="8" id="KW-1185">Reference proteome</keyword>
<dbReference type="PANTHER" id="PTHR45700:SF8">
    <property type="entry name" value="HECT-TYPE E3 UBIQUITIN TRANSFERASE"/>
    <property type="match status" value="1"/>
</dbReference>
<dbReference type="CDD" id="cd00078">
    <property type="entry name" value="HECTc"/>
    <property type="match status" value="1"/>
</dbReference>
<sequence length="757" mass="86321">MYRKRAAEQMIKSYFFQLTDGCGLEGCSNEYCASSGRKQTSKDDAAALALQLFMKKARLCEPLLQERNHKVPSKEVPFLTEQSLLSDLDSCKKEGNFKRLVHRIGVVFSSSESLNKSFLLDVPSKTQDMPTNVDIESVRRMYSALFKTGDSSVENSLINSLVSLAQTLEMDLRYKSPSNNPNYLNQFVIIMENSMLQSPEYLDKALPSFLNAMGLLPVKLQATLVHIWAKFPSQQIRRMVETLQQLITYQVLTGPSAMESSPVQEDDSIVAATKTMKLLHYASILGGMFDKTGGDCEDAATACNIVDDPLVKELKIDFLNCRKPLIPYEEFVNGPLNDQIEVDRDFSHFKNDSHGRFAFLNYNFILSTATKSLSLYYDNRVRMYSERRLTLIYSLVRGQPPVPYLRLKVRRDHLIEDALVSLEMTSQDNPSDLKKQLFVEFEGEQGIDEGGVSKEFFQLVVEEIFNPDFGMFTFDEATRYCWFDPTSFETDGQFFLIGLVLGLAIYNNVILDVHFPMVVYRKLFGKKGTFEDLKDSHSVLAASLQDLLDYEGDVENEMMCTFTIGYTDMFGSSITKELKENGSQMVVNNENRWEFVELYADFILNKSVEKQFKAFRRGFDMVVDESPLKTFFRPDEVELLVSGCQDFDFEALEKSTGYENGFTENSPMIRWFWEIVHSFSLEQKKQLLMFTTGSDRIPVGGFSKLKLLIARNGPDSDRLPTAHTCFNVLLLPEYSSSEKLRERLLKAITHAKGFGLL</sequence>
<reference evidence="7 8" key="1">
    <citation type="submission" date="2022-05" db="EMBL/GenBank/DDBJ databases">
        <authorList>
            <consortium name="Genoscope - CEA"/>
            <person name="William W."/>
        </authorList>
    </citation>
    <scope>NUCLEOTIDE SEQUENCE [LARGE SCALE GENOMIC DNA]</scope>
</reference>
<feature type="domain" description="HECT" evidence="6">
    <location>
        <begin position="429"/>
        <end position="757"/>
    </location>
</feature>
<dbReference type="SUPFAM" id="SSF56204">
    <property type="entry name" value="Hect, E3 ligase catalytic domain"/>
    <property type="match status" value="1"/>
</dbReference>
<protein>
    <recommendedName>
        <fullName evidence="2">HECT-type E3 ubiquitin transferase</fullName>
        <ecNumber evidence="2">2.3.2.26</ecNumber>
    </recommendedName>
</protein>